<dbReference type="RefSeq" id="WP_057906820.1">
    <property type="nucleotide sequence ID" value="NZ_AYYZ01000029.1"/>
</dbReference>
<comment type="function">
    <text evidence="8">Zinc phosphodiesterase, which displays some tRNA 3'-processing endonuclease activity. Probably involved in tRNA maturation, by removing a 3'-trailer from precursor tRNA.</text>
</comment>
<comment type="caution">
    <text evidence="9">The sequence shown here is derived from an EMBL/GenBank/DDBJ whole genome shotgun (WGS) entry which is preliminary data.</text>
</comment>
<evidence type="ECO:0000256" key="1">
    <source>
        <dbReference type="ARBA" id="ARBA00011738"/>
    </source>
</evidence>
<keyword evidence="10" id="KW-1185">Reference proteome</keyword>
<sequence length="327" mass="36482">MIDVTLLGTGGSIPLPDRYLSSAIIEYKGRKILMDAGEGTGVSMRAVRSGFKSLDVICITHLHGDHVIGLQGILGTTSNTGRTEPITIIGPKGIKDVMKGFRVIMPWLNYDINIIEDPTPGEPIVINNKYIHGELSISALPVKHTRPNFAYRVDLKREPKFDPQKAKANEVPQRIWGDLQRGQKPVEYEGKTYTPDMVLGEARKGMRVSWVTDTRPTPEIPGFIEGSDLLLSCANFGSNDDTEKAKNKMHMTFAEAATQAKKGHVKEMVLTHFSQAMRDPEKYVKNATDIFPNTVIGKDHMHFTLNYDQAFAEPTMIEEKEDTKENN</sequence>
<dbReference type="InterPro" id="IPR036866">
    <property type="entry name" value="RibonucZ/Hydroxyglut_hydro"/>
</dbReference>
<comment type="similarity">
    <text evidence="8">Belongs to the RNase Z family.</text>
</comment>
<dbReference type="HAMAP" id="MF_01818">
    <property type="entry name" value="RNase_Z_BN"/>
    <property type="match status" value="1"/>
</dbReference>
<dbReference type="GO" id="GO:0042781">
    <property type="term" value="F:3'-tRNA processing endoribonuclease activity"/>
    <property type="evidence" value="ECO:0007669"/>
    <property type="project" value="UniProtKB-UniRule"/>
</dbReference>
<evidence type="ECO:0000313" key="9">
    <source>
        <dbReference type="EMBL" id="KRM51766.1"/>
    </source>
</evidence>
<dbReference type="PANTHER" id="PTHR46018:SF2">
    <property type="entry name" value="ZINC PHOSPHODIESTERASE ELAC PROTEIN 1"/>
    <property type="match status" value="1"/>
</dbReference>
<dbReference type="Gene3D" id="3.60.15.10">
    <property type="entry name" value="Ribonuclease Z/Hydroxyacylglutathione hydrolase-like"/>
    <property type="match status" value="1"/>
</dbReference>
<feature type="binding site" evidence="8">
    <location>
        <position position="65"/>
    </location>
    <ligand>
        <name>Zn(2+)</name>
        <dbReference type="ChEBI" id="CHEBI:29105"/>
        <label>2</label>
        <note>catalytic</note>
    </ligand>
</feature>
<feature type="binding site" evidence="8">
    <location>
        <position position="63"/>
    </location>
    <ligand>
        <name>Zn(2+)</name>
        <dbReference type="ChEBI" id="CHEBI:29105"/>
        <label>1</label>
        <note>catalytic</note>
    </ligand>
</feature>
<keyword evidence="4 8" id="KW-0479">Metal-binding</keyword>
<feature type="binding site" evidence="8">
    <location>
        <position position="66"/>
    </location>
    <ligand>
        <name>Zn(2+)</name>
        <dbReference type="ChEBI" id="CHEBI:29105"/>
        <label>2</label>
        <note>catalytic</note>
    </ligand>
</feature>
<dbReference type="NCBIfam" id="NF000801">
    <property type="entry name" value="PRK00055.1-3"/>
    <property type="match status" value="1"/>
</dbReference>
<proteinExistence type="inferred from homology"/>
<feature type="binding site" evidence="8">
    <location>
        <position position="144"/>
    </location>
    <ligand>
        <name>Zn(2+)</name>
        <dbReference type="ChEBI" id="CHEBI:29105"/>
        <label>1</label>
        <note>catalytic</note>
    </ligand>
</feature>
<comment type="subunit">
    <text evidence="1 8">Homodimer.</text>
</comment>
<evidence type="ECO:0000256" key="6">
    <source>
        <dbReference type="ARBA" id="ARBA00022801"/>
    </source>
</evidence>
<evidence type="ECO:0000256" key="2">
    <source>
        <dbReference type="ARBA" id="ARBA00022694"/>
    </source>
</evidence>
<dbReference type="InterPro" id="IPR013471">
    <property type="entry name" value="RNase_Z/BN"/>
</dbReference>
<organism evidence="9 10">
    <name type="scientific">Ligilactobacillus araffinosus DSM 20653</name>
    <dbReference type="NCBI Taxonomy" id="1423820"/>
    <lineage>
        <taxon>Bacteria</taxon>
        <taxon>Bacillati</taxon>
        <taxon>Bacillota</taxon>
        <taxon>Bacilli</taxon>
        <taxon>Lactobacillales</taxon>
        <taxon>Lactobacillaceae</taxon>
        <taxon>Ligilactobacillus</taxon>
    </lineage>
</organism>
<feature type="binding site" evidence="8">
    <location>
        <position position="213"/>
    </location>
    <ligand>
        <name>Zn(2+)</name>
        <dbReference type="ChEBI" id="CHEBI:29105"/>
        <label>2</label>
        <note>catalytic</note>
    </ligand>
</feature>
<comment type="catalytic activity">
    <reaction evidence="8">
        <text>Endonucleolytic cleavage of RNA, removing extra 3' nucleotides from tRNA precursor, generating 3' termini of tRNAs. A 3'-hydroxy group is left at the tRNA terminus and a 5'-phosphoryl group is left at the trailer molecule.</text>
        <dbReference type="EC" id="3.1.26.11"/>
    </reaction>
</comment>
<evidence type="ECO:0000256" key="3">
    <source>
        <dbReference type="ARBA" id="ARBA00022722"/>
    </source>
</evidence>
<evidence type="ECO:0000256" key="8">
    <source>
        <dbReference type="HAMAP-Rule" id="MF_01818"/>
    </source>
</evidence>
<evidence type="ECO:0000256" key="5">
    <source>
        <dbReference type="ARBA" id="ARBA00022759"/>
    </source>
</evidence>
<dbReference type="EMBL" id="AYYZ01000029">
    <property type="protein sequence ID" value="KRM51766.1"/>
    <property type="molecule type" value="Genomic_DNA"/>
</dbReference>
<dbReference type="PATRIC" id="fig|1423820.4.peg.980"/>
<keyword evidence="3 8" id="KW-0540">Nuclease</keyword>
<comment type="cofactor">
    <cofactor evidence="8">
        <name>Zn(2+)</name>
        <dbReference type="ChEBI" id="CHEBI:29105"/>
    </cofactor>
    <text evidence="8">Binds 2 Zn(2+) ions.</text>
</comment>
<keyword evidence="2 8" id="KW-0819">tRNA processing</keyword>
<keyword evidence="7 8" id="KW-0862">Zinc</keyword>
<feature type="binding site" evidence="8">
    <location>
        <position position="61"/>
    </location>
    <ligand>
        <name>Zn(2+)</name>
        <dbReference type="ChEBI" id="CHEBI:29105"/>
        <label>1</label>
        <note>catalytic</note>
    </ligand>
</feature>
<feature type="binding site" evidence="8">
    <location>
        <position position="272"/>
    </location>
    <ligand>
        <name>Zn(2+)</name>
        <dbReference type="ChEBI" id="CHEBI:29105"/>
        <label>2</label>
        <note>catalytic</note>
    </ligand>
</feature>
<dbReference type="SUPFAM" id="SSF56281">
    <property type="entry name" value="Metallo-hydrolase/oxidoreductase"/>
    <property type="match status" value="1"/>
</dbReference>
<keyword evidence="6 8" id="KW-0378">Hydrolase</keyword>
<dbReference type="EC" id="3.1.26.11" evidence="8"/>
<dbReference type="Pfam" id="PF23023">
    <property type="entry name" value="Anti-Pycsar_Apyc1"/>
    <property type="match status" value="1"/>
</dbReference>
<accession>A0A0R1ZJ78</accession>
<gene>
    <name evidence="8" type="primary">rnz</name>
    <name evidence="9" type="ORF">FC64_GL000956</name>
</gene>
<reference evidence="9 10" key="1">
    <citation type="journal article" date="2015" name="Genome Announc.">
        <title>Expanding the biotechnology potential of lactobacilli through comparative genomics of 213 strains and associated genera.</title>
        <authorList>
            <person name="Sun Z."/>
            <person name="Harris H.M."/>
            <person name="McCann A."/>
            <person name="Guo C."/>
            <person name="Argimon S."/>
            <person name="Zhang W."/>
            <person name="Yang X."/>
            <person name="Jeffery I.B."/>
            <person name="Cooney J.C."/>
            <person name="Kagawa T.F."/>
            <person name="Liu W."/>
            <person name="Song Y."/>
            <person name="Salvetti E."/>
            <person name="Wrobel A."/>
            <person name="Rasinkangas P."/>
            <person name="Parkhill J."/>
            <person name="Rea M.C."/>
            <person name="O'Sullivan O."/>
            <person name="Ritari J."/>
            <person name="Douillard F.P."/>
            <person name="Paul Ross R."/>
            <person name="Yang R."/>
            <person name="Briner A.E."/>
            <person name="Felis G.E."/>
            <person name="de Vos W.M."/>
            <person name="Barrangou R."/>
            <person name="Klaenhammer T.R."/>
            <person name="Caufield P.W."/>
            <person name="Cui Y."/>
            <person name="Zhang H."/>
            <person name="O'Toole P.W."/>
        </authorList>
    </citation>
    <scope>NUCLEOTIDE SEQUENCE [LARGE SCALE GENOMIC DNA]</scope>
    <source>
        <strain evidence="9 10">DSM 20653</strain>
    </source>
</reference>
<dbReference type="STRING" id="1423820.FC64_GL000956"/>
<dbReference type="PANTHER" id="PTHR46018">
    <property type="entry name" value="ZINC PHOSPHODIESTERASE ELAC PROTEIN 1"/>
    <property type="match status" value="1"/>
</dbReference>
<evidence type="ECO:0000256" key="7">
    <source>
        <dbReference type="ARBA" id="ARBA00022833"/>
    </source>
</evidence>
<evidence type="ECO:0000313" key="10">
    <source>
        <dbReference type="Proteomes" id="UP000051291"/>
    </source>
</evidence>
<protein>
    <recommendedName>
        <fullName evidence="8">Ribonuclease Z</fullName>
        <shortName evidence="8">RNase Z</shortName>
        <ecNumber evidence="8">3.1.26.11</ecNumber>
    </recommendedName>
    <alternativeName>
        <fullName evidence="8">tRNA 3 endonuclease</fullName>
    </alternativeName>
    <alternativeName>
        <fullName evidence="8">tRNase Z</fullName>
    </alternativeName>
</protein>
<keyword evidence="5 8" id="KW-0255">Endonuclease</keyword>
<dbReference type="NCBIfam" id="TIGR02651">
    <property type="entry name" value="RNase_Z"/>
    <property type="match status" value="1"/>
</dbReference>
<dbReference type="AlphaFoldDB" id="A0A0R1ZJ78"/>
<feature type="binding site" evidence="8">
    <location>
        <position position="213"/>
    </location>
    <ligand>
        <name>Zn(2+)</name>
        <dbReference type="ChEBI" id="CHEBI:29105"/>
        <label>1</label>
        <note>catalytic</note>
    </ligand>
</feature>
<feature type="active site" description="Proton acceptor" evidence="8">
    <location>
        <position position="65"/>
    </location>
</feature>
<evidence type="ECO:0000256" key="4">
    <source>
        <dbReference type="ARBA" id="ARBA00022723"/>
    </source>
</evidence>
<dbReference type="Proteomes" id="UP000051291">
    <property type="component" value="Unassembled WGS sequence"/>
</dbReference>
<name>A0A0R1ZJ78_9LACO</name>
<dbReference type="CDD" id="cd07717">
    <property type="entry name" value="RNaseZ_ZiPD-like_MBL-fold"/>
    <property type="match status" value="1"/>
</dbReference>
<dbReference type="GO" id="GO:0008270">
    <property type="term" value="F:zinc ion binding"/>
    <property type="evidence" value="ECO:0007669"/>
    <property type="project" value="UniProtKB-UniRule"/>
</dbReference>